<feature type="signal peptide" evidence="1">
    <location>
        <begin position="1"/>
        <end position="20"/>
    </location>
</feature>
<dbReference type="SUPFAM" id="SSF52833">
    <property type="entry name" value="Thioredoxin-like"/>
    <property type="match status" value="1"/>
</dbReference>
<proteinExistence type="predicted"/>
<keyword evidence="3" id="KW-1185">Reference proteome</keyword>
<accession>A0A2P8H8U7</accession>
<dbReference type="Pfam" id="PF13899">
    <property type="entry name" value="Thioredoxin_7"/>
    <property type="match status" value="1"/>
</dbReference>
<evidence type="ECO:0000313" key="3">
    <source>
        <dbReference type="Proteomes" id="UP000240971"/>
    </source>
</evidence>
<reference evidence="2 3" key="1">
    <citation type="submission" date="2018-03" db="EMBL/GenBank/DDBJ databases">
        <title>Genomic Encyclopedia of Archaeal and Bacterial Type Strains, Phase II (KMG-II): from individual species to whole genera.</title>
        <authorList>
            <person name="Goeker M."/>
        </authorList>
    </citation>
    <scope>NUCLEOTIDE SEQUENCE [LARGE SCALE GENOMIC DNA]</scope>
    <source>
        <strain evidence="2 3">DSM 24859</strain>
    </source>
</reference>
<dbReference type="OrthoDB" id="120730at2"/>
<name>A0A2P8H8U7_CHINA</name>
<gene>
    <name evidence="2" type="ORF">CLV51_11138</name>
</gene>
<dbReference type="InterPro" id="IPR036249">
    <property type="entry name" value="Thioredoxin-like_sf"/>
</dbReference>
<organism evidence="2 3">
    <name type="scientific">Chitinophaga niastensis</name>
    <dbReference type="NCBI Taxonomy" id="536980"/>
    <lineage>
        <taxon>Bacteria</taxon>
        <taxon>Pseudomonadati</taxon>
        <taxon>Bacteroidota</taxon>
        <taxon>Chitinophagia</taxon>
        <taxon>Chitinophagales</taxon>
        <taxon>Chitinophagaceae</taxon>
        <taxon>Chitinophaga</taxon>
    </lineage>
</organism>
<dbReference type="RefSeq" id="WP_106531391.1">
    <property type="nucleotide sequence ID" value="NZ_PYAW01000011.1"/>
</dbReference>
<dbReference type="Gene3D" id="3.40.30.10">
    <property type="entry name" value="Glutaredoxin"/>
    <property type="match status" value="1"/>
</dbReference>
<protein>
    <submittedName>
        <fullName evidence="2">Thioredoxin-related protein</fullName>
    </submittedName>
</protein>
<dbReference type="Proteomes" id="UP000240971">
    <property type="component" value="Unassembled WGS sequence"/>
</dbReference>
<dbReference type="AlphaFoldDB" id="A0A2P8H8U7"/>
<evidence type="ECO:0000313" key="2">
    <source>
        <dbReference type="EMBL" id="PSL42653.1"/>
    </source>
</evidence>
<comment type="caution">
    <text evidence="2">The sequence shown here is derived from an EMBL/GenBank/DDBJ whole genome shotgun (WGS) entry which is preliminary data.</text>
</comment>
<sequence length="385" mass="44669">MKYAFKALLLAALLPLTALAQDSTQFIKGSWEELTAKAQKEHKPIFIDTYFEGCHACKDMEVKVFPRPEVKKYMEENFVCTGYDVFKEAFGKDLCAKYFMTGFPTYLIISGEGKLINTGMGYQEPFQFMQFLQRNTEMYKSDKYLAGFGNSLKTDDPEFYKTFFYAKDRKYPDSAVVKTYLAAQKDFYKESVFKAMLVCRNLPANYRDFYIKNRNTYIARFGDELNTRIFEGLLRQDLSVLPKQLDEKVFAAFLAKQQAGYSAADWQFAQMYYAENYLYKTCGNAKAFLEFAIAHHDNNENRVRYMTFYLGLDLQKDPSLKDLYAKWAEPVLNEHSSLEALQSLAYMCKDGHPEQAKKYFTWAMTIAASMGNSTENYQKELSKLN</sequence>
<dbReference type="EMBL" id="PYAW01000011">
    <property type="protein sequence ID" value="PSL42653.1"/>
    <property type="molecule type" value="Genomic_DNA"/>
</dbReference>
<keyword evidence="1" id="KW-0732">Signal</keyword>
<feature type="chain" id="PRO_5015192810" evidence="1">
    <location>
        <begin position="21"/>
        <end position="385"/>
    </location>
</feature>
<evidence type="ECO:0000256" key="1">
    <source>
        <dbReference type="SAM" id="SignalP"/>
    </source>
</evidence>